<protein>
    <submittedName>
        <fullName evidence="1">Uncharacterized protein</fullName>
    </submittedName>
</protein>
<organism evidence="1">
    <name type="scientific">uncultured Caudovirales phage</name>
    <dbReference type="NCBI Taxonomy" id="2100421"/>
    <lineage>
        <taxon>Viruses</taxon>
        <taxon>Duplodnaviria</taxon>
        <taxon>Heunggongvirae</taxon>
        <taxon>Uroviricota</taxon>
        <taxon>Caudoviricetes</taxon>
        <taxon>Peduoviridae</taxon>
        <taxon>Maltschvirus</taxon>
        <taxon>Maltschvirus maltsch</taxon>
    </lineage>
</organism>
<accession>A0A6J5SZK9</accession>
<proteinExistence type="predicted"/>
<sequence>MTKIEIIKKAAKSNGIGRHKVSRQALQLSARTILMFEAHPHLLDEYEIELPHQDNTSFTMDKMDVDGWKKLFANPCQQQTR</sequence>
<name>A0A6J5SZK9_9CAUD</name>
<reference evidence="1" key="1">
    <citation type="submission" date="2020-05" db="EMBL/GenBank/DDBJ databases">
        <authorList>
            <person name="Chiriac C."/>
            <person name="Salcher M."/>
            <person name="Ghai R."/>
            <person name="Kavagutti S V."/>
        </authorList>
    </citation>
    <scope>NUCLEOTIDE SEQUENCE</scope>
</reference>
<evidence type="ECO:0000313" key="1">
    <source>
        <dbReference type="EMBL" id="CAB4220044.1"/>
    </source>
</evidence>
<dbReference type="EMBL" id="LR797499">
    <property type="protein sequence ID" value="CAB4220044.1"/>
    <property type="molecule type" value="Genomic_DNA"/>
</dbReference>
<gene>
    <name evidence="1" type="ORF">UFOVP1624_48</name>
</gene>